<feature type="region of interest" description="Disordered" evidence="1">
    <location>
        <begin position="42"/>
        <end position="65"/>
    </location>
</feature>
<dbReference type="InterPro" id="IPR029063">
    <property type="entry name" value="SAM-dependent_MTases_sf"/>
</dbReference>
<sequence length="343" mass="38541">MKIQKRRSTTQEKSCHFPHWAVIVVLVTLLIRSEFEKRNAALEDKSRSLTQSPTCNCPQHEPTTQIAHTSDEKTGFHPVYVYHGPNDSLDSLKTNFKDIRLHHFGSQVHQDVIVLAISKELDSKLGKSNDAPHFFVDLAANDAVDLSNTLRLEEDGGWNGLCIEPNPMYWFRLAHRKCAVAGTFVGGNIDGTLVDVTLGNGHMGGIIGLDNKADQDTHIEKRYTISIKSLFENFGVPSNIDYMSFDVEGAEALILKDFPFDAYNINIVTVERPTLEVQGMLRSNGYHFVVMLISFGETLWVHESVLKILSQEKLVEIVKSNHQITVQKRGMVFSMEKGDYVPA</sequence>
<proteinExistence type="predicted"/>
<keyword evidence="4" id="KW-1185">Reference proteome</keyword>
<dbReference type="Proteomes" id="UP001295423">
    <property type="component" value="Unassembled WGS sequence"/>
</dbReference>
<dbReference type="Gene3D" id="3.40.50.150">
    <property type="entry name" value="Vaccinia Virus protein VP39"/>
    <property type="match status" value="1"/>
</dbReference>
<dbReference type="AlphaFoldDB" id="A0AAD2CIM1"/>
<gene>
    <name evidence="3" type="ORF">CYCCA115_LOCUS3682</name>
</gene>
<dbReference type="GO" id="GO:0016197">
    <property type="term" value="P:endosomal transport"/>
    <property type="evidence" value="ECO:0007669"/>
    <property type="project" value="TreeGrafter"/>
</dbReference>
<dbReference type="EMBL" id="CAKOGP040000335">
    <property type="protein sequence ID" value="CAJ1934290.1"/>
    <property type="molecule type" value="Genomic_DNA"/>
</dbReference>
<dbReference type="GO" id="GO:0005886">
    <property type="term" value="C:plasma membrane"/>
    <property type="evidence" value="ECO:0007669"/>
    <property type="project" value="TreeGrafter"/>
</dbReference>
<dbReference type="PANTHER" id="PTHR34009">
    <property type="entry name" value="PROTEIN STAR"/>
    <property type="match status" value="1"/>
</dbReference>
<evidence type="ECO:0000256" key="1">
    <source>
        <dbReference type="SAM" id="MobiDB-lite"/>
    </source>
</evidence>
<dbReference type="GO" id="GO:0005794">
    <property type="term" value="C:Golgi apparatus"/>
    <property type="evidence" value="ECO:0007669"/>
    <property type="project" value="TreeGrafter"/>
</dbReference>
<evidence type="ECO:0000313" key="3">
    <source>
        <dbReference type="EMBL" id="CAJ1934290.1"/>
    </source>
</evidence>
<evidence type="ECO:0000259" key="2">
    <source>
        <dbReference type="Pfam" id="PF05050"/>
    </source>
</evidence>
<dbReference type="GO" id="GO:0005789">
    <property type="term" value="C:endoplasmic reticulum membrane"/>
    <property type="evidence" value="ECO:0007669"/>
    <property type="project" value="TreeGrafter"/>
</dbReference>
<reference evidence="3" key="1">
    <citation type="submission" date="2023-08" db="EMBL/GenBank/DDBJ databases">
        <authorList>
            <person name="Audoor S."/>
            <person name="Bilcke G."/>
        </authorList>
    </citation>
    <scope>NUCLEOTIDE SEQUENCE</scope>
</reference>
<accession>A0AAD2CIM1</accession>
<evidence type="ECO:0000313" key="4">
    <source>
        <dbReference type="Proteomes" id="UP001295423"/>
    </source>
</evidence>
<dbReference type="GO" id="GO:0031902">
    <property type="term" value="C:late endosome membrane"/>
    <property type="evidence" value="ECO:0007669"/>
    <property type="project" value="TreeGrafter"/>
</dbReference>
<name>A0AAD2CIM1_9STRA</name>
<comment type="caution">
    <text evidence="3">The sequence shown here is derived from an EMBL/GenBank/DDBJ whole genome shotgun (WGS) entry which is preliminary data.</text>
</comment>
<feature type="compositionally biased region" description="Polar residues" evidence="1">
    <location>
        <begin position="48"/>
        <end position="65"/>
    </location>
</feature>
<dbReference type="InterPro" id="IPR006342">
    <property type="entry name" value="FkbM_mtfrase"/>
</dbReference>
<organism evidence="3 4">
    <name type="scientific">Cylindrotheca closterium</name>
    <dbReference type="NCBI Taxonomy" id="2856"/>
    <lineage>
        <taxon>Eukaryota</taxon>
        <taxon>Sar</taxon>
        <taxon>Stramenopiles</taxon>
        <taxon>Ochrophyta</taxon>
        <taxon>Bacillariophyta</taxon>
        <taxon>Bacillariophyceae</taxon>
        <taxon>Bacillariophycidae</taxon>
        <taxon>Bacillariales</taxon>
        <taxon>Bacillariaceae</taxon>
        <taxon>Cylindrotheca</taxon>
    </lineage>
</organism>
<dbReference type="Pfam" id="PF05050">
    <property type="entry name" value="Methyltransf_21"/>
    <property type="match status" value="1"/>
</dbReference>
<dbReference type="InterPro" id="IPR053202">
    <property type="entry name" value="EGF_Rcpt_Signaling_Reg"/>
</dbReference>
<dbReference type="PANTHER" id="PTHR34009:SF2">
    <property type="entry name" value="PROTEIN STAR"/>
    <property type="match status" value="1"/>
</dbReference>
<feature type="domain" description="Methyltransferase FkbM" evidence="2">
    <location>
        <begin position="138"/>
        <end position="272"/>
    </location>
</feature>
<protein>
    <recommendedName>
        <fullName evidence="2">Methyltransferase FkbM domain-containing protein</fullName>
    </recommendedName>
</protein>
<dbReference type="GO" id="GO:0006888">
    <property type="term" value="P:endoplasmic reticulum to Golgi vesicle-mediated transport"/>
    <property type="evidence" value="ECO:0007669"/>
    <property type="project" value="TreeGrafter"/>
</dbReference>